<reference evidence="3" key="1">
    <citation type="submission" date="2022-07" db="EMBL/GenBank/DDBJ databases">
        <title>Genome Sequence of Physisporinus lineatus.</title>
        <authorList>
            <person name="Buettner E."/>
        </authorList>
    </citation>
    <scope>NUCLEOTIDE SEQUENCE</scope>
    <source>
        <strain evidence="3">VT162</strain>
    </source>
</reference>
<dbReference type="Proteomes" id="UP001212997">
    <property type="component" value="Unassembled WGS sequence"/>
</dbReference>
<proteinExistence type="predicted"/>
<protein>
    <submittedName>
        <fullName evidence="3">Uncharacterized protein</fullName>
    </submittedName>
</protein>
<feature type="chain" id="PRO_5042273682" evidence="2">
    <location>
        <begin position="16"/>
        <end position="157"/>
    </location>
</feature>
<feature type="region of interest" description="Disordered" evidence="1">
    <location>
        <begin position="59"/>
        <end position="80"/>
    </location>
</feature>
<feature type="compositionally biased region" description="Acidic residues" evidence="1">
    <location>
        <begin position="123"/>
        <end position="135"/>
    </location>
</feature>
<feature type="signal peptide" evidence="2">
    <location>
        <begin position="1"/>
        <end position="15"/>
    </location>
</feature>
<comment type="caution">
    <text evidence="3">The sequence shown here is derived from an EMBL/GenBank/DDBJ whole genome shotgun (WGS) entry which is preliminary data.</text>
</comment>
<accession>A0AAD5UY92</accession>
<keyword evidence="2" id="KW-0732">Signal</keyword>
<keyword evidence="4" id="KW-1185">Reference proteome</keyword>
<organism evidence="3 4">
    <name type="scientific">Meripilus lineatus</name>
    <dbReference type="NCBI Taxonomy" id="2056292"/>
    <lineage>
        <taxon>Eukaryota</taxon>
        <taxon>Fungi</taxon>
        <taxon>Dikarya</taxon>
        <taxon>Basidiomycota</taxon>
        <taxon>Agaricomycotina</taxon>
        <taxon>Agaricomycetes</taxon>
        <taxon>Polyporales</taxon>
        <taxon>Meripilaceae</taxon>
        <taxon>Meripilus</taxon>
    </lineage>
</organism>
<evidence type="ECO:0000256" key="2">
    <source>
        <dbReference type="SAM" id="SignalP"/>
    </source>
</evidence>
<dbReference type="AlphaFoldDB" id="A0AAD5UY92"/>
<name>A0AAD5UY92_9APHY</name>
<feature type="compositionally biased region" description="Basic and acidic residues" evidence="1">
    <location>
        <begin position="60"/>
        <end position="80"/>
    </location>
</feature>
<feature type="region of interest" description="Disordered" evidence="1">
    <location>
        <begin position="115"/>
        <end position="157"/>
    </location>
</feature>
<gene>
    <name evidence="3" type="ORF">NLI96_g8815</name>
</gene>
<sequence>MGAPFTIIIFRCTPAFEFLIALDLLLSSPPLLPSLVHFTSFYIDSIDWYRRGGGGIPKDQGVEGHRYDRGGRTRMGDAGHPVEPRHFKVKVWDGGWSVKRVRRVSHIGSLQLTPIPSDVTTSCDEEDDEEQDERDEVGWSGDTLSFPLRDPREGKND</sequence>
<dbReference type="EMBL" id="JANAWD010000416">
    <property type="protein sequence ID" value="KAJ3479792.1"/>
    <property type="molecule type" value="Genomic_DNA"/>
</dbReference>
<evidence type="ECO:0000313" key="3">
    <source>
        <dbReference type="EMBL" id="KAJ3479792.1"/>
    </source>
</evidence>
<evidence type="ECO:0000313" key="4">
    <source>
        <dbReference type="Proteomes" id="UP001212997"/>
    </source>
</evidence>
<evidence type="ECO:0000256" key="1">
    <source>
        <dbReference type="SAM" id="MobiDB-lite"/>
    </source>
</evidence>